<dbReference type="KEGG" id="whj:H9Q79_12650"/>
<sequence>MRSEVKQRIASLRKENYSYAFIGKTLHLSPNTVKSICRRNGYEAFGKRKTKAEKALPNQCKHCGRPLDNTAGQKKNFCSDKCRIEWWKEARRKK</sequence>
<dbReference type="EMBL" id="CP060635">
    <property type="protein sequence ID" value="QNM07758.1"/>
    <property type="molecule type" value="Genomic_DNA"/>
</dbReference>
<protein>
    <submittedName>
        <fullName evidence="1">Uncharacterized protein</fullName>
    </submittedName>
</protein>
<accession>A0A7G9GAC6</accession>
<evidence type="ECO:0000313" key="2">
    <source>
        <dbReference type="Proteomes" id="UP000515860"/>
    </source>
</evidence>
<dbReference type="Proteomes" id="UP000515860">
    <property type="component" value="Chromosome"/>
</dbReference>
<keyword evidence="2" id="KW-1185">Reference proteome</keyword>
<name>A0A7G9GAC6_9FIRM</name>
<organism evidence="1 2">
    <name type="scientific">Wansuia hejianensis</name>
    <dbReference type="NCBI Taxonomy" id="2763667"/>
    <lineage>
        <taxon>Bacteria</taxon>
        <taxon>Bacillati</taxon>
        <taxon>Bacillota</taxon>
        <taxon>Clostridia</taxon>
        <taxon>Lachnospirales</taxon>
        <taxon>Lachnospiraceae</taxon>
        <taxon>Wansuia</taxon>
    </lineage>
</organism>
<dbReference type="AlphaFoldDB" id="A0A7G9GAC6"/>
<dbReference type="RefSeq" id="WP_249328440.1">
    <property type="nucleotide sequence ID" value="NZ_CP060635.1"/>
</dbReference>
<proteinExistence type="predicted"/>
<reference evidence="1 2" key="1">
    <citation type="submission" date="2020-08" db="EMBL/GenBank/DDBJ databases">
        <authorList>
            <person name="Liu C."/>
            <person name="Sun Q."/>
        </authorList>
    </citation>
    <scope>NUCLEOTIDE SEQUENCE [LARGE SCALE GENOMIC DNA]</scope>
    <source>
        <strain evidence="1 2">NSJ-29</strain>
    </source>
</reference>
<evidence type="ECO:0000313" key="1">
    <source>
        <dbReference type="EMBL" id="QNM07758.1"/>
    </source>
</evidence>
<gene>
    <name evidence="1" type="ORF">H9Q79_12650</name>
</gene>